<dbReference type="EMBL" id="JWIN03000029">
    <property type="protein sequence ID" value="KAB1256443.1"/>
    <property type="molecule type" value="Genomic_DNA"/>
</dbReference>
<protein>
    <submittedName>
        <fullName evidence="1">Uncharacterized protein</fullName>
    </submittedName>
</protein>
<dbReference type="InterPro" id="IPR040505">
    <property type="entry name" value="DUF5537"/>
</dbReference>
<dbReference type="AlphaFoldDB" id="A0A5N4CBX0"/>
<gene>
    <name evidence="1" type="ORF">Cadr_000027308</name>
</gene>
<sequence>EKCLSVKYLFFCFVPVSWIWCSISPSSVLLKEEEKMPVLSPDIKFETSNVARNSLRSCFLFESSWRKAVLETQKMRKEYTTAFGLEEFKECIKMPCLPGLQNCPKSVSSTPLEVRKRLLRADTKMPPVRIKKTKAACTVVPLKEKPKGSGFSDPLSGAPSQYLQRLSKMAILEYDTIRQETTRKLKKSKKQEPRDC</sequence>
<evidence type="ECO:0000313" key="1">
    <source>
        <dbReference type="EMBL" id="KAB1256443.1"/>
    </source>
</evidence>
<evidence type="ECO:0000313" key="2">
    <source>
        <dbReference type="Proteomes" id="UP000299084"/>
    </source>
</evidence>
<dbReference type="Proteomes" id="UP000299084">
    <property type="component" value="Unassembled WGS sequence"/>
</dbReference>
<keyword evidence="2" id="KW-1185">Reference proteome</keyword>
<dbReference type="Pfam" id="PF17690">
    <property type="entry name" value="DUF5537"/>
    <property type="match status" value="1"/>
</dbReference>
<organism evidence="1 2">
    <name type="scientific">Camelus dromedarius</name>
    <name type="common">Dromedary</name>
    <name type="synonym">Arabian camel</name>
    <dbReference type="NCBI Taxonomy" id="9838"/>
    <lineage>
        <taxon>Eukaryota</taxon>
        <taxon>Metazoa</taxon>
        <taxon>Chordata</taxon>
        <taxon>Craniata</taxon>
        <taxon>Vertebrata</taxon>
        <taxon>Euteleostomi</taxon>
        <taxon>Mammalia</taxon>
        <taxon>Eutheria</taxon>
        <taxon>Laurasiatheria</taxon>
        <taxon>Artiodactyla</taxon>
        <taxon>Tylopoda</taxon>
        <taxon>Camelidae</taxon>
        <taxon>Camelus</taxon>
    </lineage>
</organism>
<name>A0A5N4CBX0_CAMDR</name>
<feature type="non-terminal residue" evidence="1">
    <location>
        <position position="1"/>
    </location>
</feature>
<accession>A0A5N4CBX0</accession>
<comment type="caution">
    <text evidence="1">The sequence shown here is derived from an EMBL/GenBank/DDBJ whole genome shotgun (WGS) entry which is preliminary data.</text>
</comment>
<proteinExistence type="predicted"/>
<reference evidence="1 2" key="1">
    <citation type="journal article" date="2019" name="Mol. Ecol. Resour.">
        <title>Improving Illumina assemblies with Hi-C and long reads: an example with the North African dromedary.</title>
        <authorList>
            <person name="Elbers J.P."/>
            <person name="Rogers M.F."/>
            <person name="Perelman P.L."/>
            <person name="Proskuryakova A.A."/>
            <person name="Serdyukova N.A."/>
            <person name="Johnson W.E."/>
            <person name="Horin P."/>
            <person name="Corander J."/>
            <person name="Murphy D."/>
            <person name="Burger P.A."/>
        </authorList>
    </citation>
    <scope>NUCLEOTIDE SEQUENCE [LARGE SCALE GENOMIC DNA]</scope>
    <source>
        <strain evidence="1">Drom800</strain>
        <tissue evidence="1">Blood</tissue>
    </source>
</reference>